<feature type="compositionally biased region" description="Polar residues" evidence="1">
    <location>
        <begin position="578"/>
        <end position="594"/>
    </location>
</feature>
<dbReference type="Gramene" id="PNW81983">
    <property type="protein sequence ID" value="PNW81983"/>
    <property type="gene ID" value="CHLRE_06g268950v5"/>
</dbReference>
<dbReference type="Pfam" id="PF07714">
    <property type="entry name" value="PK_Tyr_Ser-Thr"/>
    <property type="match status" value="1"/>
</dbReference>
<dbReference type="Gene3D" id="1.10.510.10">
    <property type="entry name" value="Transferase(Phosphotransferase) domain 1"/>
    <property type="match status" value="1"/>
</dbReference>
<feature type="compositionally biased region" description="Low complexity" evidence="1">
    <location>
        <begin position="1096"/>
        <end position="1118"/>
    </location>
</feature>
<feature type="region of interest" description="Disordered" evidence="1">
    <location>
        <begin position="1403"/>
        <end position="1439"/>
    </location>
</feature>
<evidence type="ECO:0000259" key="2">
    <source>
        <dbReference type="PROSITE" id="PS50011"/>
    </source>
</evidence>
<reference evidence="3 4" key="1">
    <citation type="journal article" date="2007" name="Science">
        <title>The Chlamydomonas genome reveals the evolution of key animal and plant functions.</title>
        <authorList>
            <person name="Merchant S.S."/>
            <person name="Prochnik S.E."/>
            <person name="Vallon O."/>
            <person name="Harris E.H."/>
            <person name="Karpowicz S.J."/>
            <person name="Witman G.B."/>
            <person name="Terry A."/>
            <person name="Salamov A."/>
            <person name="Fritz-Laylin L.K."/>
            <person name="Marechal-Drouard L."/>
            <person name="Marshall W.F."/>
            <person name="Qu L.H."/>
            <person name="Nelson D.R."/>
            <person name="Sanderfoot A.A."/>
            <person name="Spalding M.H."/>
            <person name="Kapitonov V.V."/>
            <person name="Ren Q."/>
            <person name="Ferris P."/>
            <person name="Lindquist E."/>
            <person name="Shapiro H."/>
            <person name="Lucas S.M."/>
            <person name="Grimwood J."/>
            <person name="Schmutz J."/>
            <person name="Cardol P."/>
            <person name="Cerutti H."/>
            <person name="Chanfreau G."/>
            <person name="Chen C.L."/>
            <person name="Cognat V."/>
            <person name="Croft M.T."/>
            <person name="Dent R."/>
            <person name="Dutcher S."/>
            <person name="Fernandez E."/>
            <person name="Fukuzawa H."/>
            <person name="Gonzalez-Ballester D."/>
            <person name="Gonzalez-Halphen D."/>
            <person name="Hallmann A."/>
            <person name="Hanikenne M."/>
            <person name="Hippler M."/>
            <person name="Inwood W."/>
            <person name="Jabbari K."/>
            <person name="Kalanon M."/>
            <person name="Kuras R."/>
            <person name="Lefebvre P.A."/>
            <person name="Lemaire S.D."/>
            <person name="Lobanov A.V."/>
            <person name="Lohr M."/>
            <person name="Manuell A."/>
            <person name="Meier I."/>
            <person name="Mets L."/>
            <person name="Mittag M."/>
            <person name="Mittelmeier T."/>
            <person name="Moroney J.V."/>
            <person name="Moseley J."/>
            <person name="Napoli C."/>
            <person name="Nedelcu A.M."/>
            <person name="Niyogi K."/>
            <person name="Novoselov S.V."/>
            <person name="Paulsen I.T."/>
            <person name="Pazour G."/>
            <person name="Purton S."/>
            <person name="Ral J.P."/>
            <person name="Riano-Pachon D.M."/>
            <person name="Riekhof W."/>
            <person name="Rymarquis L."/>
            <person name="Schroda M."/>
            <person name="Stern D."/>
            <person name="Umen J."/>
            <person name="Willows R."/>
            <person name="Wilson N."/>
            <person name="Zimmer S.L."/>
            <person name="Allmer J."/>
            <person name="Balk J."/>
            <person name="Bisova K."/>
            <person name="Chen C.J."/>
            <person name="Elias M."/>
            <person name="Gendler K."/>
            <person name="Hauser C."/>
            <person name="Lamb M.R."/>
            <person name="Ledford H."/>
            <person name="Long J.C."/>
            <person name="Minagawa J."/>
            <person name="Page M.D."/>
            <person name="Pan J."/>
            <person name="Pootakham W."/>
            <person name="Roje S."/>
            <person name="Rose A."/>
            <person name="Stahlberg E."/>
            <person name="Terauchi A.M."/>
            <person name="Yang P."/>
            <person name="Ball S."/>
            <person name="Bowler C."/>
            <person name="Dieckmann C.L."/>
            <person name="Gladyshev V.N."/>
            <person name="Green P."/>
            <person name="Jorgensen R."/>
            <person name="Mayfield S."/>
            <person name="Mueller-Roeber B."/>
            <person name="Rajamani S."/>
            <person name="Sayre R.T."/>
            <person name="Brokstein P."/>
            <person name="Dubchak I."/>
            <person name="Goodstein D."/>
            <person name="Hornick L."/>
            <person name="Huang Y.W."/>
            <person name="Jhaveri J."/>
            <person name="Luo Y."/>
            <person name="Martinez D."/>
            <person name="Ngau W.C."/>
            <person name="Otillar B."/>
            <person name="Poliakov A."/>
            <person name="Porter A."/>
            <person name="Szajkowski L."/>
            <person name="Werner G."/>
            <person name="Zhou K."/>
            <person name="Grigoriev I.V."/>
            <person name="Rokhsar D.S."/>
            <person name="Grossman A.R."/>
        </authorList>
    </citation>
    <scope>NUCLEOTIDE SEQUENCE [LARGE SCALE GENOMIC DNA]</scope>
    <source>
        <strain evidence="4">CC-503</strain>
    </source>
</reference>
<dbReference type="InterPro" id="IPR051681">
    <property type="entry name" value="Ser/Thr_Kinases-Pseudokinases"/>
</dbReference>
<dbReference type="SUPFAM" id="SSF56112">
    <property type="entry name" value="Protein kinase-like (PK-like)"/>
    <property type="match status" value="1"/>
</dbReference>
<dbReference type="GO" id="GO:0004674">
    <property type="term" value="F:protein serine/threonine kinase activity"/>
    <property type="evidence" value="ECO:0000318"/>
    <property type="project" value="GO_Central"/>
</dbReference>
<sequence>MLAHPYLVQTFEYGLCQLDASFEELSCKARGLGSIFGLSDLCAASPLQQAGGAGISLAASTSRSNAAGADTGGSVAYSEEQFSVLATPDSFDGPNAPEPQLPSRPVDCVDVLKQLGAAPGKYVVQIVSEWCDEGTLHAAVRKGVFRAQPQHRRSRTWALRALLRTAREVALGMCHLHSLNIIHGDLKPGNVLLKSSRVDSRGFVAKVADFGLSRLLTATTGDSCGGQQYVPTSEWATVAYMAGEYLDNKLCKSSDVYSFGVLLWQMFTGKAPFAGHHEAQVAVGVMTGSLQLEWPTNMPPPLARLGQACCRHEPEQRPTFKECVVALAGIEAQVREAAANAKQRFATMSASASSRGIALLGASSGAAFGPSTMPTCASTLDMSCGGAPAPVSSAAGFGAGAGAAHYGSISSYLHYPSGFPSAVAVPYPHVATATPFMSAAWEAAAAGGGASAAQQAQQAGLQYPPGNAPYLYQPYIHVQPQVPLRTCFSMEPTSHLYGGPGGGGSAAAAAGSITAAVGSTIGGPLDSSVAATEPPMFMSLAHSAGNLQTAASASRSTTSTAQGEDTTAPATASGAAPLQQTPALSQAAPRNTASLEAAGSSLSDAAMLVDGASQAEARGMQAAPAPAAFAAGPDVDNSLCFSIGSAALLPAVFGNNNIFAVLPDSSTATNHAHVPVHTVGIAAGAGAAGSAAAPTASSTADESTEGAVSAATAASTGTASVVDARPAYGSIAASHATHMGNNGPGQHFKRPNTGFDCAPAGAPLAVPASASRPVFASAAPPSFRCDSDVAPSVLALPPSPLLGEPWVQSPIAGGTIGRLEQSLQGHAYASYADIAAQSASLFMACGSTGGRGYCMPTSSEPPCAGATSAPQHGGAAASAAAAGRGRPPPPLPAAALSSASAASCGTAGTALMTGMMTTYGGSAGLGSSTVWSSSMYGTSPPLHGTHVHTLPFYQAGAAGALATAAAAAAAAAATASAAASASCHAPVATDTALVSPPMQQSTAPRQLQQWHSQPQSQPQTPQSQTQTQQSQAPQQRPAPKIPPPAQLYASAGPSLERESSLPVSAGGFAATSAGTDLSANATSSAVAAMLGSDAAVGPHGSSSPGAGGAVAARASPGVTPTRTPTHLGAAVANHHGGPSLSDRLLPHRSGNRFGESPGNLFSVPEINSGSCDGFNAPTFGAACGARGADNSGSNGSGGPRILSGVPSPKHTPSAMQMHQMHVQMQMQTQLQMYQQHQHQQQVVQAMQQQGMQHAATQQQQQQQVPYPWYPPSAFSPTHAGRGFPGNGFALPTGASPYMSGNGSGGGGGEIAAAAEQPHYSRSANAAAALTSTAQQQAPAPGAPAAAGSGSGGGFGYRTLPGYNSNGAWVTVRKLPVPAQYLGGAGSTGGANSFGGGGGPGGILSAMPVPMHSMGSGRRGSSSTVLQHVPEDDGDSASGA</sequence>
<dbReference type="InterPro" id="IPR001245">
    <property type="entry name" value="Ser-Thr/Tyr_kinase_cat_dom"/>
</dbReference>
<feature type="region of interest" description="Disordered" evidence="1">
    <location>
        <begin position="994"/>
        <end position="1060"/>
    </location>
</feature>
<name>A0A2K3DN78_CHLRE</name>
<dbReference type="InParanoid" id="A0A2K3DN78"/>
<dbReference type="RefSeq" id="XP_042923610.1">
    <property type="nucleotide sequence ID" value="XM_043062904.1"/>
</dbReference>
<feature type="compositionally biased region" description="Low complexity" evidence="1">
    <location>
        <begin position="1006"/>
        <end position="1038"/>
    </location>
</feature>
<dbReference type="KEGG" id="cre:CHLRE_06g268950v5"/>
<dbReference type="InterPro" id="IPR011009">
    <property type="entry name" value="Kinase-like_dom_sf"/>
</dbReference>
<evidence type="ECO:0000313" key="3">
    <source>
        <dbReference type="EMBL" id="PNW81983.1"/>
    </source>
</evidence>
<evidence type="ECO:0000313" key="4">
    <source>
        <dbReference type="Proteomes" id="UP000006906"/>
    </source>
</evidence>
<feature type="region of interest" description="Disordered" evidence="1">
    <location>
        <begin position="548"/>
        <end position="596"/>
    </location>
</feature>
<dbReference type="OrthoDB" id="1668230at2759"/>
<accession>A0A2K3DN78</accession>
<feature type="compositionally biased region" description="Low complexity" evidence="1">
    <location>
        <begin position="1325"/>
        <end position="1347"/>
    </location>
</feature>
<dbReference type="PANTHER" id="PTHR44329">
    <property type="entry name" value="SERINE/THREONINE-PROTEIN KINASE TNNI3K-RELATED"/>
    <property type="match status" value="1"/>
</dbReference>
<protein>
    <recommendedName>
        <fullName evidence="2">Protein kinase domain-containing protein</fullName>
    </recommendedName>
</protein>
<feature type="region of interest" description="Disordered" evidence="1">
    <location>
        <begin position="1323"/>
        <end position="1348"/>
    </location>
</feature>
<evidence type="ECO:0000256" key="1">
    <source>
        <dbReference type="SAM" id="MobiDB-lite"/>
    </source>
</evidence>
<dbReference type="SMART" id="SM00220">
    <property type="entry name" value="S_TKc"/>
    <property type="match status" value="1"/>
</dbReference>
<dbReference type="STRING" id="3055.A0A2K3DN78"/>
<feature type="compositionally biased region" description="Low complexity" evidence="1">
    <location>
        <begin position="1412"/>
        <end position="1422"/>
    </location>
</feature>
<organism evidence="3 4">
    <name type="scientific">Chlamydomonas reinhardtii</name>
    <name type="common">Chlamydomonas smithii</name>
    <dbReference type="NCBI Taxonomy" id="3055"/>
    <lineage>
        <taxon>Eukaryota</taxon>
        <taxon>Viridiplantae</taxon>
        <taxon>Chlorophyta</taxon>
        <taxon>core chlorophytes</taxon>
        <taxon>Chlorophyceae</taxon>
        <taxon>CS clade</taxon>
        <taxon>Chlamydomonadales</taxon>
        <taxon>Chlamydomonadaceae</taxon>
        <taxon>Chlamydomonas</taxon>
    </lineage>
</organism>
<gene>
    <name evidence="3" type="ORF">CHLRE_06g268950v5</name>
</gene>
<feature type="region of interest" description="Disordered" evidence="1">
    <location>
        <begin position="875"/>
        <end position="895"/>
    </location>
</feature>
<dbReference type="InterPro" id="IPR000719">
    <property type="entry name" value="Prot_kinase_dom"/>
</dbReference>
<keyword evidence="4" id="KW-1185">Reference proteome</keyword>
<dbReference type="PROSITE" id="PS00108">
    <property type="entry name" value="PROTEIN_KINASE_ST"/>
    <property type="match status" value="1"/>
</dbReference>
<proteinExistence type="predicted"/>
<dbReference type="EMBL" id="CM008967">
    <property type="protein sequence ID" value="PNW81983.1"/>
    <property type="molecule type" value="Genomic_DNA"/>
</dbReference>
<dbReference type="PROSITE" id="PS50011">
    <property type="entry name" value="PROTEIN_KINASE_DOM"/>
    <property type="match status" value="1"/>
</dbReference>
<feature type="compositionally biased region" description="Low complexity" evidence="1">
    <location>
        <begin position="875"/>
        <end position="885"/>
    </location>
</feature>
<dbReference type="GO" id="GO:0005524">
    <property type="term" value="F:ATP binding"/>
    <property type="evidence" value="ECO:0007669"/>
    <property type="project" value="InterPro"/>
</dbReference>
<feature type="region of interest" description="Disordered" evidence="1">
    <location>
        <begin position="1096"/>
        <end position="1156"/>
    </location>
</feature>
<dbReference type="PANTHER" id="PTHR44329:SF261">
    <property type="entry name" value="ZINC FINGER CONTAINING PROTEIN KINASE-RELATED"/>
    <property type="match status" value="1"/>
</dbReference>
<feature type="compositionally biased region" description="Low complexity" evidence="1">
    <location>
        <begin position="549"/>
        <end position="577"/>
    </location>
</feature>
<feature type="region of interest" description="Disordered" evidence="1">
    <location>
        <begin position="1187"/>
        <end position="1216"/>
    </location>
</feature>
<dbReference type="GeneID" id="66053640"/>
<dbReference type="Proteomes" id="UP000006906">
    <property type="component" value="Chromosome 6"/>
</dbReference>
<dbReference type="GO" id="GO:0007165">
    <property type="term" value="P:signal transduction"/>
    <property type="evidence" value="ECO:0000318"/>
    <property type="project" value="GO_Central"/>
</dbReference>
<dbReference type="InterPro" id="IPR008271">
    <property type="entry name" value="Ser/Thr_kinase_AS"/>
</dbReference>
<feature type="domain" description="Protein kinase" evidence="2">
    <location>
        <begin position="22"/>
        <end position="330"/>
    </location>
</feature>